<reference evidence="2 3" key="1">
    <citation type="journal article" date="2013" name="Environ. Microbiol.">
        <title>Complete genome, catabolic sub-proteomes and key-metabolites of Desulfobacula toluolica Tol2, a marine, aromatic compound-degrading, sulfate-reducing bacterium.</title>
        <authorList>
            <person name="Wohlbrand L."/>
            <person name="Jacob J.H."/>
            <person name="Kube M."/>
            <person name="Mussmann M."/>
            <person name="Jarling R."/>
            <person name="Beck A."/>
            <person name="Amann R."/>
            <person name="Wilkes H."/>
            <person name="Reinhardt R."/>
            <person name="Rabus R."/>
        </authorList>
    </citation>
    <scope>NUCLEOTIDE SEQUENCE [LARGE SCALE GENOMIC DNA]</scope>
    <source>
        <strain evidence="3">DSM 7467 / Tol2</strain>
    </source>
</reference>
<dbReference type="Proteomes" id="UP000007347">
    <property type="component" value="Chromosome"/>
</dbReference>
<sequence length="106" mass="12136">MDRIGKVYFNKKFAGILKQTETGYSFAYDLSYLATGTPLSFNLPLQEKPFRSNRLFPFFDNLTSEGWLKNIQSKTQKIDENDKFGLILENGKDMAGAVTILKSEKR</sequence>
<dbReference type="EMBL" id="FO203503">
    <property type="protein sequence ID" value="CCK78947.1"/>
    <property type="molecule type" value="Genomic_DNA"/>
</dbReference>
<gene>
    <name evidence="2" type="ordered locus">TOL2_C07790</name>
</gene>
<proteinExistence type="predicted"/>
<keyword evidence="3" id="KW-1185">Reference proteome</keyword>
<dbReference type="HOGENOM" id="CLU_168268_1_0_7"/>
<dbReference type="InterPro" id="IPR017508">
    <property type="entry name" value="HipA_N1"/>
</dbReference>
<dbReference type="NCBIfam" id="TIGR03071">
    <property type="entry name" value="couple_hipA"/>
    <property type="match status" value="1"/>
</dbReference>
<dbReference type="Pfam" id="PF13657">
    <property type="entry name" value="Couple_hipA"/>
    <property type="match status" value="1"/>
</dbReference>
<evidence type="ECO:0000313" key="2">
    <source>
        <dbReference type="EMBL" id="CCK78947.1"/>
    </source>
</evidence>
<evidence type="ECO:0000313" key="3">
    <source>
        <dbReference type="Proteomes" id="UP000007347"/>
    </source>
</evidence>
<evidence type="ECO:0000259" key="1">
    <source>
        <dbReference type="Pfam" id="PF13657"/>
    </source>
</evidence>
<name>K0NJ39_DESTT</name>
<dbReference type="AlphaFoldDB" id="K0NJ39"/>
<protein>
    <submittedName>
        <fullName evidence="2">Conserved uncharacterized protein</fullName>
    </submittedName>
</protein>
<dbReference type="KEGG" id="dto:TOL2_C07790"/>
<dbReference type="PATRIC" id="fig|651182.5.peg.935"/>
<accession>K0NJ39</accession>
<organism evidence="2 3">
    <name type="scientific">Desulfobacula toluolica (strain DSM 7467 / Tol2)</name>
    <dbReference type="NCBI Taxonomy" id="651182"/>
    <lineage>
        <taxon>Bacteria</taxon>
        <taxon>Pseudomonadati</taxon>
        <taxon>Thermodesulfobacteriota</taxon>
        <taxon>Desulfobacteria</taxon>
        <taxon>Desulfobacterales</taxon>
        <taxon>Desulfobacteraceae</taxon>
        <taxon>Desulfobacula</taxon>
    </lineage>
</organism>
<dbReference type="OrthoDB" id="5526615at2"/>
<dbReference type="STRING" id="651182.TOL2_C07790"/>
<dbReference type="RefSeq" id="WP_014956299.1">
    <property type="nucleotide sequence ID" value="NC_018645.1"/>
</dbReference>
<feature type="domain" description="HipA N-terminal subdomain 1" evidence="1">
    <location>
        <begin position="6"/>
        <end position="100"/>
    </location>
</feature>